<feature type="active site" description="Proton donor" evidence="6">
    <location>
        <position position="552"/>
    </location>
</feature>
<evidence type="ECO:0000256" key="2">
    <source>
        <dbReference type="ARBA" id="ARBA00010790"/>
    </source>
</evidence>
<comment type="cofactor">
    <cofactor evidence="1 7">
        <name>FAD</name>
        <dbReference type="ChEBI" id="CHEBI:57692"/>
    </cofactor>
</comment>
<comment type="caution">
    <text evidence="10">The sequence shown here is derived from an EMBL/GenBank/DDBJ whole genome shotgun (WGS) entry which is preliminary data.</text>
</comment>
<keyword evidence="4 7" id="KW-0274">FAD</keyword>
<proteinExistence type="inferred from homology"/>
<comment type="similarity">
    <text evidence="2">Belongs to the GMC oxidoreductase family.</text>
</comment>
<dbReference type="Pfam" id="PF05199">
    <property type="entry name" value="GMC_oxred_C"/>
    <property type="match status" value="1"/>
</dbReference>
<keyword evidence="3" id="KW-0285">Flavoprotein</keyword>
<dbReference type="InterPro" id="IPR012132">
    <property type="entry name" value="GMC_OxRdtase"/>
</dbReference>
<evidence type="ECO:0000256" key="8">
    <source>
        <dbReference type="SAM" id="SignalP"/>
    </source>
</evidence>
<evidence type="ECO:0000256" key="1">
    <source>
        <dbReference type="ARBA" id="ARBA00001974"/>
    </source>
</evidence>
<dbReference type="InterPro" id="IPR007867">
    <property type="entry name" value="GMC_OxRtase_C"/>
</dbReference>
<feature type="signal peptide" evidence="8">
    <location>
        <begin position="1"/>
        <end position="23"/>
    </location>
</feature>
<feature type="domain" description="Glucose-methanol-choline oxidoreductase N-terminal" evidence="9">
    <location>
        <begin position="311"/>
        <end position="325"/>
    </location>
</feature>
<dbReference type="InterPro" id="IPR000172">
    <property type="entry name" value="GMC_OxRdtase_N"/>
</dbReference>
<dbReference type="eggNOG" id="KOG1238">
    <property type="taxonomic scope" value="Eukaryota"/>
</dbReference>
<keyword evidence="8" id="KW-0732">Signal</keyword>
<dbReference type="Pfam" id="PF00732">
    <property type="entry name" value="GMC_oxred_N"/>
    <property type="match status" value="1"/>
</dbReference>
<sequence length="638" mass="68859">MWPKLSQFVAANLVLASFEGCRAAVWLGNLADSYDFIVVGGGQAGLTIASRLSEDSSRTVLVIEAGDSGEAIQSKIDTPSSTYLDSITGTSADWQYTTIPEPNTNNRTIWWPRGKVLGGSSAMNAMYMVRPPQIEVDAWANLMAGESDAASQWNWNSLFAAMKKSETFHPPDEQARQLAQIQYDAGSHGEDGPIQVAYSPFQFEQNGQWIQAMSNAGIWSNPDAMSGRNWGAWTTNSFINPAGPWKRSYSRSAYIDPHKDRPNLTILVNSTVTRILFAQDSNSATGVEYAESRDGDRRTVNVNREVIVTSGAIGTPHVLLASGVGPRAVLEAAGVPVKVDLPGVGEHLQDHLTNSVTWNTSADTAGSLFKSGLRTPEFLSHINPGVAYLNASYLFGGDSGRDEFAQTVANQYSASLSTVPTQSSEIIEGYRVKYDVLSRTVIPSEVGIVELLLNMMGDGSISIGVAMQHPFSQGRLYINSSSVFDPPIIEPNYLAHPSDVVMLRQGLKVARAIGSVAPFNSTLGTELSPGPQVQTDEQWDAWIRGTTWTQFHPGCTCSMLPRNQGGVVDANLKVYGLDNVRVADGSVFPFLFSAHIGAPTYGVAEEASTLIRNSNSALPRGSWSWLGLFAIIGIVLAV</sequence>
<evidence type="ECO:0000259" key="9">
    <source>
        <dbReference type="PROSITE" id="PS00624"/>
    </source>
</evidence>
<evidence type="ECO:0000256" key="3">
    <source>
        <dbReference type="ARBA" id="ARBA00022630"/>
    </source>
</evidence>
<dbReference type="InterPro" id="IPR027424">
    <property type="entry name" value="Glucose_Oxidase_domain_2"/>
</dbReference>
<evidence type="ECO:0000256" key="5">
    <source>
        <dbReference type="ARBA" id="ARBA00023002"/>
    </source>
</evidence>
<dbReference type="AlphaFoldDB" id="A0A0W0FQU0"/>
<feature type="active site" description="Proton acceptor" evidence="6">
    <location>
        <position position="595"/>
    </location>
</feature>
<dbReference type="PANTHER" id="PTHR11552:SF218">
    <property type="entry name" value="GLUCOSE-METHANOL-CHOLINE OXIDOREDUCTASE N-TERMINAL DOMAIN-CONTAINING PROTEIN"/>
    <property type="match status" value="1"/>
</dbReference>
<evidence type="ECO:0000256" key="6">
    <source>
        <dbReference type="PIRSR" id="PIRSR000137-1"/>
    </source>
</evidence>
<dbReference type="SUPFAM" id="SSF51905">
    <property type="entry name" value="FAD/NAD(P)-binding domain"/>
    <property type="match status" value="1"/>
</dbReference>
<reference evidence="10 11" key="1">
    <citation type="submission" date="2015-12" db="EMBL/GenBank/DDBJ databases">
        <title>Draft genome sequence of Moniliophthora roreri, the causal agent of frosty pod rot of cacao.</title>
        <authorList>
            <person name="Aime M.C."/>
            <person name="Diaz-Valderrama J.R."/>
            <person name="Kijpornyongpan T."/>
            <person name="Phillips-Mora W."/>
        </authorList>
    </citation>
    <scope>NUCLEOTIDE SEQUENCE [LARGE SCALE GENOMIC DNA]</scope>
    <source>
        <strain evidence="10 11">MCA 2952</strain>
    </source>
</reference>
<dbReference type="PROSITE" id="PS00624">
    <property type="entry name" value="GMC_OXRED_2"/>
    <property type="match status" value="1"/>
</dbReference>
<dbReference type="SUPFAM" id="SSF54373">
    <property type="entry name" value="FAD-linked reductases, C-terminal domain"/>
    <property type="match status" value="1"/>
</dbReference>
<dbReference type="PIRSF" id="PIRSF000137">
    <property type="entry name" value="Alcohol_oxidase"/>
    <property type="match status" value="1"/>
</dbReference>
<dbReference type="PANTHER" id="PTHR11552">
    <property type="entry name" value="GLUCOSE-METHANOL-CHOLINE GMC OXIDOREDUCTASE"/>
    <property type="match status" value="1"/>
</dbReference>
<organism evidence="10 11">
    <name type="scientific">Moniliophthora roreri</name>
    <name type="common">Frosty pod rot fungus</name>
    <name type="synonym">Monilia roreri</name>
    <dbReference type="NCBI Taxonomy" id="221103"/>
    <lineage>
        <taxon>Eukaryota</taxon>
        <taxon>Fungi</taxon>
        <taxon>Dikarya</taxon>
        <taxon>Basidiomycota</taxon>
        <taxon>Agaricomycotina</taxon>
        <taxon>Agaricomycetes</taxon>
        <taxon>Agaricomycetidae</taxon>
        <taxon>Agaricales</taxon>
        <taxon>Marasmiineae</taxon>
        <taxon>Marasmiaceae</taxon>
        <taxon>Moniliophthora</taxon>
    </lineage>
</organism>
<dbReference type="Proteomes" id="UP000054988">
    <property type="component" value="Unassembled WGS sequence"/>
</dbReference>
<gene>
    <name evidence="10" type="ORF">WG66_8755</name>
</gene>
<dbReference type="InterPro" id="IPR036188">
    <property type="entry name" value="FAD/NAD-bd_sf"/>
</dbReference>
<evidence type="ECO:0000313" key="11">
    <source>
        <dbReference type="Proteomes" id="UP000054988"/>
    </source>
</evidence>
<feature type="binding site" evidence="7">
    <location>
        <position position="272"/>
    </location>
    <ligand>
        <name>FAD</name>
        <dbReference type="ChEBI" id="CHEBI:57692"/>
    </ligand>
</feature>
<evidence type="ECO:0000256" key="7">
    <source>
        <dbReference type="PIRSR" id="PIRSR000137-2"/>
    </source>
</evidence>
<evidence type="ECO:0000256" key="4">
    <source>
        <dbReference type="ARBA" id="ARBA00022827"/>
    </source>
</evidence>
<accession>A0A0W0FQU0</accession>
<dbReference type="EMBL" id="LATX01001734">
    <property type="protein sequence ID" value="KTB38750.1"/>
    <property type="molecule type" value="Genomic_DNA"/>
</dbReference>
<dbReference type="Gene3D" id="3.30.560.10">
    <property type="entry name" value="Glucose Oxidase, domain 3"/>
    <property type="match status" value="1"/>
</dbReference>
<evidence type="ECO:0000313" key="10">
    <source>
        <dbReference type="EMBL" id="KTB38750.1"/>
    </source>
</evidence>
<dbReference type="GO" id="GO:0050660">
    <property type="term" value="F:flavin adenine dinucleotide binding"/>
    <property type="evidence" value="ECO:0007669"/>
    <property type="project" value="InterPro"/>
</dbReference>
<feature type="binding site" evidence="7">
    <location>
        <position position="116"/>
    </location>
    <ligand>
        <name>FAD</name>
        <dbReference type="ChEBI" id="CHEBI:57692"/>
    </ligand>
</feature>
<dbReference type="Gene3D" id="4.10.450.10">
    <property type="entry name" value="Glucose Oxidase, domain 2"/>
    <property type="match status" value="1"/>
</dbReference>
<feature type="binding site" evidence="7">
    <location>
        <position position="585"/>
    </location>
    <ligand>
        <name>FAD</name>
        <dbReference type="ChEBI" id="CHEBI:57692"/>
    </ligand>
</feature>
<feature type="chain" id="PRO_5006902021" evidence="8">
    <location>
        <begin position="24"/>
        <end position="638"/>
    </location>
</feature>
<dbReference type="Gene3D" id="3.50.50.60">
    <property type="entry name" value="FAD/NAD(P)-binding domain"/>
    <property type="match status" value="1"/>
</dbReference>
<name>A0A0W0FQU0_MONRR</name>
<keyword evidence="5" id="KW-0560">Oxidoreductase</keyword>
<protein>
    <submittedName>
        <fullName evidence="10">Putative alcohol oxidase</fullName>
    </submittedName>
</protein>
<dbReference type="GO" id="GO:0016614">
    <property type="term" value="F:oxidoreductase activity, acting on CH-OH group of donors"/>
    <property type="evidence" value="ECO:0007669"/>
    <property type="project" value="InterPro"/>
</dbReference>